<comment type="caution">
    <text evidence="1">The sequence shown here is derived from an EMBL/GenBank/DDBJ whole genome shotgun (WGS) entry which is preliminary data.</text>
</comment>
<accession>A0ABS6N8Z0</accession>
<dbReference type="Pfam" id="PF20107">
    <property type="entry name" value="DUF6497"/>
    <property type="match status" value="1"/>
</dbReference>
<sequence length="105" mass="11499">MTSGLDVTLHDLFRDEEAGPAVYRARYVAPGIALDDLDYESVAADMEILCRGDALPQLASADPAPQRIVVTLMSEPAEFGAANPDITQFFESFSIENDLCIWEAF</sequence>
<name>A0ABS6N8Z0_9RHOB</name>
<protein>
    <submittedName>
        <fullName evidence="1">Acetolactate synthase</fullName>
    </submittedName>
</protein>
<keyword evidence="2" id="KW-1185">Reference proteome</keyword>
<gene>
    <name evidence="1" type="ORF">KUH32_11875</name>
</gene>
<organism evidence="1 2">
    <name type="scientific">Thalassococcus arenae</name>
    <dbReference type="NCBI Taxonomy" id="2851652"/>
    <lineage>
        <taxon>Bacteria</taxon>
        <taxon>Pseudomonadati</taxon>
        <taxon>Pseudomonadota</taxon>
        <taxon>Alphaproteobacteria</taxon>
        <taxon>Rhodobacterales</taxon>
        <taxon>Roseobacteraceae</taxon>
        <taxon>Thalassococcus</taxon>
    </lineage>
</organism>
<dbReference type="EMBL" id="JAHRWL010000002">
    <property type="protein sequence ID" value="MBV2360475.1"/>
    <property type="molecule type" value="Genomic_DNA"/>
</dbReference>
<dbReference type="InterPro" id="IPR045467">
    <property type="entry name" value="DUF6497"/>
</dbReference>
<evidence type="ECO:0000313" key="2">
    <source>
        <dbReference type="Proteomes" id="UP001166293"/>
    </source>
</evidence>
<evidence type="ECO:0000313" key="1">
    <source>
        <dbReference type="EMBL" id="MBV2360475.1"/>
    </source>
</evidence>
<dbReference type="Proteomes" id="UP001166293">
    <property type="component" value="Unassembled WGS sequence"/>
</dbReference>
<proteinExistence type="predicted"/>
<reference evidence="1" key="1">
    <citation type="submission" date="2021-06" db="EMBL/GenBank/DDBJ databases">
        <title>Thalassococcus sp. CAU 1522 isolated from sea sand, Republic of Korea.</title>
        <authorList>
            <person name="Kim W."/>
        </authorList>
    </citation>
    <scope>NUCLEOTIDE SEQUENCE</scope>
    <source>
        <strain evidence="1">CAU 1522</strain>
    </source>
</reference>